<dbReference type="SFLD" id="SFLDS00003">
    <property type="entry name" value="Haloacid_Dehalogenase"/>
    <property type="match status" value="1"/>
</dbReference>
<dbReference type="AlphaFoldDB" id="A0A8B0SLJ7"/>
<organism evidence="2">
    <name type="scientific">Thiothrix fructosivorans</name>
    <dbReference type="NCBI Taxonomy" id="111770"/>
    <lineage>
        <taxon>Bacteria</taxon>
        <taxon>Pseudomonadati</taxon>
        <taxon>Pseudomonadota</taxon>
        <taxon>Gammaproteobacteria</taxon>
        <taxon>Thiotrichales</taxon>
        <taxon>Thiotrichaceae</taxon>
        <taxon>Thiothrix</taxon>
    </lineage>
</organism>
<evidence type="ECO:0000313" key="1">
    <source>
        <dbReference type="EMBL" id="MBO0611745.1"/>
    </source>
</evidence>
<dbReference type="EMBL" id="CP072748">
    <property type="protein sequence ID" value="QTX10597.1"/>
    <property type="molecule type" value="Genomic_DNA"/>
</dbReference>
<keyword evidence="3" id="KW-1185">Reference proteome</keyword>
<protein>
    <submittedName>
        <fullName evidence="2">HAD-IA family hydrolase</fullName>
    </submittedName>
</protein>
<dbReference type="Pfam" id="PF13419">
    <property type="entry name" value="HAD_2"/>
    <property type="match status" value="1"/>
</dbReference>
<geneLocation type="plasmid" evidence="1">
    <name>pTfr446</name>
</geneLocation>
<dbReference type="Proteomes" id="UP000664466">
    <property type="component" value="Unassembled WGS sequence"/>
</dbReference>
<accession>A0A8B0SLJ7</accession>
<dbReference type="PANTHER" id="PTHR43434:SF24">
    <property type="entry name" value="HYDROLASE-RELATED"/>
    <property type="match status" value="1"/>
</dbReference>
<sequence>MKPYSLLIFDWDGTLMDSAAHITQCMRNAIAVVGAERRSDTEIRHIIGLGLDEAIQHLYPEQPLSQIRDIADEYRQEFLVRTKHGSELFSGARETLHTLAAQGYTLAVATGKSRRGLDKVLDETGLRELFPITRCADETRSKPHPQMLEEILTDCDTAKHDALMIGDSIYDLQMAQAIGMASLAVSYGVHDLNQLRQHHPLGHVDDVTHIPGWLATQTTKQG</sequence>
<dbReference type="SFLD" id="SFLDG01129">
    <property type="entry name" value="C1.5:_HAD__Beta-PGM__Phosphata"/>
    <property type="match status" value="1"/>
</dbReference>
<gene>
    <name evidence="2" type="ORF">J1836_018850</name>
    <name evidence="1" type="ORF">J1836_02215</name>
</gene>
<dbReference type="Gene3D" id="1.10.150.240">
    <property type="entry name" value="Putative phosphatase, domain 2"/>
    <property type="match status" value="1"/>
</dbReference>
<dbReference type="InterPro" id="IPR023198">
    <property type="entry name" value="PGP-like_dom2"/>
</dbReference>
<dbReference type="EMBL" id="JAFMPM010000005">
    <property type="protein sequence ID" value="MBO0611745.1"/>
    <property type="molecule type" value="Genomic_DNA"/>
</dbReference>
<dbReference type="SFLD" id="SFLDG01135">
    <property type="entry name" value="C1.5.6:_HAD__Beta-PGM__Phospha"/>
    <property type="match status" value="1"/>
</dbReference>
<dbReference type="GO" id="GO:0006281">
    <property type="term" value="P:DNA repair"/>
    <property type="evidence" value="ECO:0007669"/>
    <property type="project" value="TreeGrafter"/>
</dbReference>
<evidence type="ECO:0000313" key="2">
    <source>
        <dbReference type="EMBL" id="QTX10597.1"/>
    </source>
</evidence>
<dbReference type="InterPro" id="IPR036412">
    <property type="entry name" value="HAD-like_sf"/>
</dbReference>
<dbReference type="GO" id="GO:0008967">
    <property type="term" value="F:phosphoglycolate phosphatase activity"/>
    <property type="evidence" value="ECO:0007669"/>
    <property type="project" value="TreeGrafter"/>
</dbReference>
<evidence type="ECO:0000313" key="3">
    <source>
        <dbReference type="Proteomes" id="UP000664466"/>
    </source>
</evidence>
<dbReference type="NCBIfam" id="TIGR01549">
    <property type="entry name" value="HAD-SF-IA-v1"/>
    <property type="match status" value="1"/>
</dbReference>
<keyword evidence="2" id="KW-0378">Hydrolase</keyword>
<dbReference type="PANTHER" id="PTHR43434">
    <property type="entry name" value="PHOSPHOGLYCOLATE PHOSPHATASE"/>
    <property type="match status" value="1"/>
</dbReference>
<reference evidence="2" key="2">
    <citation type="submission" date="2021-04" db="EMBL/GenBank/DDBJ databases">
        <title>Complete Genome and methylome analysis of Thiothrix fructosivorans ATCC 49748.</title>
        <authorList>
            <person name="Fomenkov A."/>
            <person name="Sun L."/>
            <person name="Vincze T."/>
            <person name="Grabovich M.Y."/>
            <person name="Roberts R.J."/>
        </authorList>
    </citation>
    <scope>NUCLEOTIDE SEQUENCE</scope>
    <source>
        <strain evidence="2">ATCC 49748</strain>
    </source>
</reference>
<dbReference type="InterPro" id="IPR050155">
    <property type="entry name" value="HAD-like_hydrolase_sf"/>
</dbReference>
<keyword evidence="1" id="KW-0614">Plasmid</keyword>
<name>A0A8B0SLJ7_9GAMM</name>
<dbReference type="GO" id="GO:0005829">
    <property type="term" value="C:cytosol"/>
    <property type="evidence" value="ECO:0007669"/>
    <property type="project" value="TreeGrafter"/>
</dbReference>
<reference evidence="1 3" key="1">
    <citation type="submission" date="2021-03" db="EMBL/GenBank/DDBJ databases">
        <title>Draft genome and methylome analysis of Thiotrix fructosivoruns ATCC 49748.</title>
        <authorList>
            <person name="Fomenkov A."/>
            <person name="Grabovich M.Y."/>
            <person name="Roberts R.J."/>
        </authorList>
    </citation>
    <scope>NUCLEOTIDE SEQUENCE [LARGE SCALE GENOMIC DNA]</scope>
    <source>
        <strain evidence="1 3">ATCC 49748</strain>
        <plasmid evidence="1">pTfr446</plasmid>
    </source>
</reference>
<dbReference type="InterPro" id="IPR041492">
    <property type="entry name" value="HAD_2"/>
</dbReference>
<dbReference type="SUPFAM" id="SSF56784">
    <property type="entry name" value="HAD-like"/>
    <property type="match status" value="1"/>
</dbReference>
<dbReference type="Gene3D" id="3.40.50.1000">
    <property type="entry name" value="HAD superfamily/HAD-like"/>
    <property type="match status" value="1"/>
</dbReference>
<dbReference type="InterPro" id="IPR006439">
    <property type="entry name" value="HAD-SF_hydro_IA"/>
</dbReference>
<proteinExistence type="predicted"/>
<dbReference type="InterPro" id="IPR023214">
    <property type="entry name" value="HAD_sf"/>
</dbReference>
<dbReference type="RefSeq" id="WP_207249261.1">
    <property type="nucleotide sequence ID" value="NZ_JAFMPM010000005.1"/>
</dbReference>